<gene>
    <name evidence="1" type="ordered locus">Caur_2862</name>
</gene>
<dbReference type="RefSeq" id="WP_012258716.1">
    <property type="nucleotide sequence ID" value="NC_010175.1"/>
</dbReference>
<dbReference type="HOGENOM" id="CLU_1567922_0_0_0"/>
<proteinExistence type="predicted"/>
<dbReference type="AlphaFoldDB" id="A9WF79"/>
<sequence length="170" mass="19482">MHDEEIQRLINQYLPIEVRAGLPDIRRYSDELLIILHISRPAEDIPLLREQTRRQRMRIAREIERQTGLPVAWGMRSADHEVLFTTRTVPVMTRLGRAERELLDLLVAVGIADTRSSALAYIARAFAYEHREWLAEARLAVGEMARVRARLHLQPRSGPPVVPPEPGDDA</sequence>
<dbReference type="EMBL" id="CP000909">
    <property type="protein sequence ID" value="ABY36063.1"/>
    <property type="molecule type" value="Genomic_DNA"/>
</dbReference>
<keyword evidence="2" id="KW-1185">Reference proteome</keyword>
<evidence type="ECO:0000313" key="1">
    <source>
        <dbReference type="EMBL" id="ABY36063.1"/>
    </source>
</evidence>
<dbReference type="KEGG" id="cau:Caur_2862"/>
<dbReference type="eggNOG" id="ENOG502ZAHT">
    <property type="taxonomic scope" value="Bacteria"/>
</dbReference>
<reference evidence="2" key="1">
    <citation type="journal article" date="2011" name="BMC Genomics">
        <title>Complete genome sequence of the filamentous anoxygenic phototrophic bacterium Chloroflexus aurantiacus.</title>
        <authorList>
            <person name="Tang K.H."/>
            <person name="Barry K."/>
            <person name="Chertkov O."/>
            <person name="Dalin E."/>
            <person name="Han C.S."/>
            <person name="Hauser L.J."/>
            <person name="Honchak B.M."/>
            <person name="Karbach L.E."/>
            <person name="Land M.L."/>
            <person name="Lapidus A."/>
            <person name="Larimer F.W."/>
            <person name="Mikhailova N."/>
            <person name="Pitluck S."/>
            <person name="Pierson B.K."/>
            <person name="Blankenship R.E."/>
        </authorList>
    </citation>
    <scope>NUCLEOTIDE SEQUENCE [LARGE SCALE GENOMIC DNA]</scope>
    <source>
        <strain evidence="2">ATCC 29366 / DSM 635 / J-10-fl</strain>
    </source>
</reference>
<protein>
    <submittedName>
        <fullName evidence="1">Uncharacterized protein</fullName>
    </submittedName>
</protein>
<accession>A9WF79</accession>
<dbReference type="EnsemblBacteria" id="ABY36063">
    <property type="protein sequence ID" value="ABY36063"/>
    <property type="gene ID" value="Caur_2862"/>
</dbReference>
<dbReference type="InParanoid" id="A9WF79"/>
<dbReference type="Proteomes" id="UP000002008">
    <property type="component" value="Chromosome"/>
</dbReference>
<name>A9WF79_CHLAA</name>
<evidence type="ECO:0000313" key="2">
    <source>
        <dbReference type="Proteomes" id="UP000002008"/>
    </source>
</evidence>
<dbReference type="PATRIC" id="fig|324602.8.peg.3222"/>
<dbReference type="STRING" id="324602.Caur_2862"/>
<organism evidence="1 2">
    <name type="scientific">Chloroflexus aurantiacus (strain ATCC 29366 / DSM 635 / J-10-fl)</name>
    <dbReference type="NCBI Taxonomy" id="324602"/>
    <lineage>
        <taxon>Bacteria</taxon>
        <taxon>Bacillati</taxon>
        <taxon>Chloroflexota</taxon>
        <taxon>Chloroflexia</taxon>
        <taxon>Chloroflexales</taxon>
        <taxon>Chloroflexineae</taxon>
        <taxon>Chloroflexaceae</taxon>
        <taxon>Chloroflexus</taxon>
    </lineage>
</organism>